<dbReference type="InterPro" id="IPR011049">
    <property type="entry name" value="Serralysin-like_metalloprot_C"/>
</dbReference>
<dbReference type="Gene3D" id="2.150.10.10">
    <property type="entry name" value="Serralysin-like metalloprotease, C-terminal"/>
    <property type="match status" value="17"/>
</dbReference>
<feature type="compositionally biased region" description="Gly residues" evidence="4">
    <location>
        <begin position="1321"/>
        <end position="1334"/>
    </location>
</feature>
<dbReference type="Pfam" id="PF06594">
    <property type="entry name" value="HCBP_related"/>
    <property type="match status" value="2"/>
</dbReference>
<keyword evidence="7" id="KW-1185">Reference proteome</keyword>
<evidence type="ECO:0000313" key="6">
    <source>
        <dbReference type="EMBL" id="MFG6457419.1"/>
    </source>
</evidence>
<dbReference type="RefSeq" id="WP_394488277.1">
    <property type="nucleotide sequence ID" value="NZ_JBIGIA010000007.1"/>
</dbReference>
<dbReference type="PANTHER" id="PTHR38340">
    <property type="entry name" value="S-LAYER PROTEIN"/>
    <property type="match status" value="1"/>
</dbReference>
<evidence type="ECO:0000259" key="5">
    <source>
        <dbReference type="Pfam" id="PF06594"/>
    </source>
</evidence>
<reference evidence="6 7" key="1">
    <citation type="submission" date="2024-09" db="EMBL/GenBank/DDBJ databases">
        <title>Novel species of the genus Pelomonas and Roseateles isolated from streams.</title>
        <authorList>
            <person name="Lu H."/>
        </authorList>
    </citation>
    <scope>NUCLEOTIDE SEQUENCE [LARGE SCALE GENOMIC DNA]</scope>
    <source>
        <strain evidence="6 7">BYS96W</strain>
    </source>
</reference>
<sequence>MATNNTANPDTTPQVLQAYALLQIAAEAFLNNTKRDDPAAAPTGSGSFTPTAAMLTDGNLHSSKMTAQQAKDFGENWRVVSHQPNTATGFSATLFEYVGTGPQPTASKYVVSFRSTEFIEDGARDNQATNVLELKEGGWAFGQLADMQLWWNSSTVQAAVAGKKVDVTGYSLGGSLATSFQILHGESVDKVYTFNGAGVGEVKQSYGGLGSLARILADFDAQRADGSAGNKALFKDSLALSKYQELAAKLNRSSTLSAAQIAEELAGLKALIDVAEQDALNTGTRNRDRIEELQLLRKAVDRSRSIAAEAERVPTLVPGDGGATPANIKGFANIDALRLDYQLAVLTAMEKTQGASTPAELVKLIKETAGFGNKGRDTRGLENVYDVFGAPPPSAVSNSQHHLGNNVPVFIEDQPLVRGSYLAETFKASLAAWELKLLPNNYKNNDFGDTHSIALLADSLRVQSVVADLAPGSSLTELGDLLQAASNKKADSELGQQGRTDGDTVESLLDSIRRLLVGPRAEATLNNESLRDKALTGGTWAELDLRQRLENSVLELSGAIQELRGQLIATNSDAGLGSAARNDFGAFASIYALSTVRLAGKDAAGSVELERYLGSIWNGENAQLDNLGIYTAWDNDRNMSAADIDAGAQTFTQTWMTSRAAMLGQLVTRNIDNTPDNAPSARPYIPGQPTHFEDRGTQRSFDIGLIREDGALNQVIFGADGNDAIAGLAERDSLFGGAGADFLSGNGGNDYIEGNAGIDQLDGGEGNDTLIGGTGDDELKGGANNDSLIAGVGVDTLVGGSGDDFLNGGAGFDTYFFDANFGNDIVSDTDGIGELKFAAIPGGLPIGFKVSDGLYLSEDGRVTYSLVPGTDGRTDLLVTIKDSKDSVLIRNWTPSQAAASNAFGLMRAAQASNSGNLGIRLEDRTTAPPSTSHVLQGDFEKQVYNHNYLLSFTGYVNAGPQANAQDILWGLPGDDVMQGLGGNDGISGFDGDDWIDGGEGNDLLLGGRGRDTMLGGAGNDLIFGSAVGQIYRPESDIFTAPTGSDVEIARGFSWAAYRRAIDRITEDGSTFVFVSFAGADVVEGWRGEDGQTYVEGTGNIIDAGAGNDFVAAGTGDDSVRGGDGDDDIAGKEGSDALFGDAGDDIIYGDGPDDDDSVGYGVVPAQFHGDDILSGGAGSDWLIGNGGDDYLYGGADDDHLYGDDSFANGTPASVNGNDYLDGGDGNDGLTGGGRDDRLFGGSGNDLIWGDGNQSDIEVSVHGVDYLDGGDGDDQLIGGGNDDQLLGGVGDDTMWGDATAQYVAESAHGNDFMDGGDGRDMMAGGGGADTMLGGAGDDQLQGDDFVSNVMASAHGNDYLDGGDGDDSLIGGGGDDVLLGGNGKDLMRGDDAVDSVPDVSAGADYLDGQGGDDNLKGGAGNDTLLGGDGTDMIQGGAGDDLLIGGAGADVMLGGAGNDIYFIGATESSNGITADTITDTQGRDTLIFSGVDLEGLTVDWLNNAIWLGWGSTQGVYLASGASSSISTVQSDVGQSVSLLALVGQRLQKVISQSTQQDNSVVFGGAKNDYLTVTNAGVNASGGRGVDNILIAIDQGSVVTMNVGDGTDVVSAVQRGAANGSSPAPENVLQLGEGFEASKVRLYRVGVSSFVLALNELGDGVAFSATAAADGSVSAGLQPFDRIAFSDGTALTWRQVVDRGIGTVPTATIGDDVLSLSPASDELGGMQGNDRIDGLAGNDLILGQEGDDTLLGGLGNDTLYAGVGRDSLVGGEGDDYLYGGDSNSIVVMEGGEGTDSYFFRYGYYIYTTANSNDTSLTSDDKYRINDSGYVGGGEINSWRISDAGGSADELIFDSRVPTKSNTFVESNGTGFTLTNYNLVVEINGAVNDLGKLSTGSIEKIRFSNGDFWTAEQLLSMSQATTSGNDTVGGFGSNDTIDGGAGDDSIRGYAGDDVLIGGAGYDTLSGGIGNDEMRAGPGGGHLVGDEGDDVYRIGAGEANVKIGGTYRGSNEDLGRDTLKISANRSDVTISLVRDTTSPNNKVDNLTIVWNDKSTSVSFALFGNQNSDLGSVDNIQFLDGSILNVAQYVSGLMVPASASDEEIVLTSLDDVVQAGDGNDVVKGGSGNDSIYGGNGNDALYGEGGSDFMDGGAGDDWIWVDQRDADSPDTVVFGLGSGHDTLSGTNTGAGADVKLGESIKLDELRLRWDAPSFYSQYDNNGDSRYAPSWSAGLVVSVGTGIDTLNVSVFNGGYTSQSPLGKLKFADGAELTISQLVNLANTSTAGNDLLFNALGNVDVSGGAGDDTIYGLQGGGLQGGDGRDLLYGGDVDDRMIGGAGDDTIAGGHGSNVVVYSKGDGNDAVWVQYGGETQIEFGEGVMPSDVIARHTDTGIFRLDIVGGGSITVSPPFLPFPPGAEIPSRVYFKDGTVWERQQLAELMLSGSSENDSIVGTKSSDVIYGQDGDDTLTGWLGSDTLNGGTGNDLLFAALSDEVDPNSTDVLTGGAGNDVLWNTGSNGIYHFDPGFGHDLIYAASHDASLIGAVRFGAGILPIHVVTSHGREGSLILSLPTTGESIEIERFFADDLSDALAEPSPIDEVRFDNGVVWSISDIVSRLASATTEASDLIQGTAGDDVLDGLGGNDLIDAGAGDDSVLGGAGGDHLIGGDGDDTLKGGDGYDSIEGGAGTDQILFSRGDGIDTLNNVAGDELVLGSGIAATDLAFLRQSSDLLIEISGVNDSILVPEFLNLENWISIRLADGSTISSSTIFEAIATTNGTASNDSINGANYGERINGLAGNDTLNGLGGNDTLDGGAGNDRLVGGKGNDVFIVDSTSDTVVEVTGEGIDEVRASVTYTLPSNVENLELQGTDNINGTGNSGNNKLGGNGGNNVLTGAAGNDELLGMDGNDSLVGGSGDDSMRGGAGDDSYDVDSTADAITEDVNQGSDSVSSSVTYQLPANVENLTLTGTSGLTATGNDLANILTGNSGANRLVGGGGNDALNGGAGADTLVGGAGDDTYSVDATTDVVTENVAEGVDTILTSVTLPSLATNVENLTLTGASNLNATGNGANNVLTGNGGANRLDGGAGADTMIGGAGNDTYVVDNAGDVITEISGGGADAVEASMTYTLGAELEKLTLIGSGAFDATGNDQANTLTGNSENNRLNGGAGNDTMVGGAGNDTYVVDSASDVVTEASSGGNDTVEASISYTLGSEVENLTLTGTSAINATGNSVANILRGNAGDNTLDGKAGNDSMIGGAGNDIYVIDATTDVVTELAGEGTDTIQSSVTLTSLAANVENLTLTGTTALNGTGNALANILTGNSAANSLSGGDGDDTLDGGAGTDTLIGGLGNDTFYVDSTSDVVTEANSAGTDTIMTSVTLASLAANVENLTLIGTGNINASGSTGDNVLTGNAGNNTLTGNAGNDTLDGKAGNDTLNGGAGADTYWFGTGYGSDMIIDSDSTANIKDVVRFGAGIVQTDIKFTQSGNALVATLKSTSEALTIQDWYLSSNNRVEEFRFSDGTVLTNVQAQALVGAMAAFSPSGTVITMVREPEQHLLRHNGFAVSGTA</sequence>
<gene>
    <name evidence="6" type="ORF">ACG00X_11300</name>
</gene>
<comment type="caution">
    <text evidence="6">The sequence shown here is derived from an EMBL/GenBank/DDBJ whole genome shotgun (WGS) entry which is preliminary data.</text>
</comment>
<protein>
    <submittedName>
        <fullName evidence="6">Calcium-binding protein</fullName>
    </submittedName>
</protein>
<dbReference type="InterPro" id="IPR050557">
    <property type="entry name" value="RTX_toxin/Mannuronan_C5-epim"/>
</dbReference>
<dbReference type="PANTHER" id="PTHR38340:SF1">
    <property type="entry name" value="S-LAYER PROTEIN"/>
    <property type="match status" value="1"/>
</dbReference>
<dbReference type="InterPro" id="IPR029058">
    <property type="entry name" value="AB_hydrolase_fold"/>
</dbReference>
<dbReference type="InterPro" id="IPR010566">
    <property type="entry name" value="Haemolys_ca-bd"/>
</dbReference>
<dbReference type="Proteomes" id="UP001606305">
    <property type="component" value="Unassembled WGS sequence"/>
</dbReference>
<feature type="region of interest" description="Disordered" evidence="4">
    <location>
        <begin position="2895"/>
        <end position="2921"/>
    </location>
</feature>
<feature type="region of interest" description="Disordered" evidence="4">
    <location>
        <begin position="1309"/>
        <end position="1337"/>
    </location>
</feature>
<evidence type="ECO:0000256" key="4">
    <source>
        <dbReference type="SAM" id="MobiDB-lite"/>
    </source>
</evidence>
<organism evidence="6 7">
    <name type="scientific">Pelomonas nitida</name>
    <dbReference type="NCBI Taxonomy" id="3299027"/>
    <lineage>
        <taxon>Bacteria</taxon>
        <taxon>Pseudomonadati</taxon>
        <taxon>Pseudomonadota</taxon>
        <taxon>Betaproteobacteria</taxon>
        <taxon>Burkholderiales</taxon>
        <taxon>Sphaerotilaceae</taxon>
        <taxon>Roseateles</taxon>
    </lineage>
</organism>
<proteinExistence type="predicted"/>
<feature type="domain" description="Haemolysin-type calcium binding-related" evidence="5">
    <location>
        <begin position="2556"/>
        <end position="2601"/>
    </location>
</feature>
<dbReference type="InterPro" id="IPR001343">
    <property type="entry name" value="Hemolysn_Ca-bd"/>
</dbReference>
<feature type="domain" description="Haemolysin-type calcium binding-related" evidence="5">
    <location>
        <begin position="3479"/>
        <end position="3515"/>
    </location>
</feature>
<keyword evidence="2" id="KW-0964">Secreted</keyword>
<comment type="subcellular location">
    <subcellularLocation>
        <location evidence="1">Secreted</location>
    </subcellularLocation>
</comment>
<feature type="compositionally biased region" description="Gly residues" evidence="4">
    <location>
        <begin position="1221"/>
        <end position="1231"/>
    </location>
</feature>
<keyword evidence="3" id="KW-0106">Calcium</keyword>
<accession>A0ABW7G6C3</accession>
<evidence type="ECO:0000256" key="1">
    <source>
        <dbReference type="ARBA" id="ARBA00004613"/>
    </source>
</evidence>
<name>A0ABW7G6C3_9BURK</name>
<dbReference type="PROSITE" id="PS00330">
    <property type="entry name" value="HEMOLYSIN_CALCIUM"/>
    <property type="match status" value="22"/>
</dbReference>
<evidence type="ECO:0000313" key="7">
    <source>
        <dbReference type="Proteomes" id="UP001606305"/>
    </source>
</evidence>
<feature type="region of interest" description="Disordered" evidence="4">
    <location>
        <begin position="1211"/>
        <end position="1234"/>
    </location>
</feature>
<dbReference type="Pfam" id="PF00353">
    <property type="entry name" value="HemolysinCabind"/>
    <property type="match status" value="27"/>
</dbReference>
<dbReference type="SUPFAM" id="SSF53474">
    <property type="entry name" value="alpha/beta-Hydrolases"/>
    <property type="match status" value="1"/>
</dbReference>
<dbReference type="SUPFAM" id="SSF51120">
    <property type="entry name" value="beta-Roll"/>
    <property type="match status" value="17"/>
</dbReference>
<evidence type="ECO:0000256" key="2">
    <source>
        <dbReference type="ARBA" id="ARBA00022525"/>
    </source>
</evidence>
<dbReference type="InterPro" id="IPR018511">
    <property type="entry name" value="Hemolysin-typ_Ca-bd_CS"/>
</dbReference>
<dbReference type="EMBL" id="JBIGIA010000007">
    <property type="protein sequence ID" value="MFG6457419.1"/>
    <property type="molecule type" value="Genomic_DNA"/>
</dbReference>
<evidence type="ECO:0000256" key="3">
    <source>
        <dbReference type="ARBA" id="ARBA00022837"/>
    </source>
</evidence>
<dbReference type="PRINTS" id="PR00313">
    <property type="entry name" value="CABNDNGRPT"/>
</dbReference>